<evidence type="ECO:0000313" key="3">
    <source>
        <dbReference type="Proteomes" id="UP000251341"/>
    </source>
</evidence>
<gene>
    <name evidence="2" type="ORF">B9Z44_02890</name>
</gene>
<accession>A0A315EL58</accession>
<comment type="caution">
    <text evidence="2">The sequence shown here is derived from an EMBL/GenBank/DDBJ whole genome shotgun (WGS) entry which is preliminary data.</text>
</comment>
<dbReference type="AlphaFoldDB" id="A0A315EL58"/>
<dbReference type="Proteomes" id="UP000251341">
    <property type="component" value="Unassembled WGS sequence"/>
</dbReference>
<sequence>MSCDNTLENAEGIKMDEANAQQDLQTVYVLTNPAMPGIVKIGMTRASDAGERIASLGSSSAVPLPFDCVYACNVPDARKVEQALHFAFAPDRINPSREFFRTKPSQVVAILELLHQGKVVTAQVEAQAEAKTDPEALESAAKDKRKMRPKIDYLAIGLKVGDVITFRDGVTTATIAGPHTVIYQGEESSLQRVSLKLMPEIVGRGVASKFYWSINGQSLADLYEEFHGDEE</sequence>
<evidence type="ECO:0000259" key="1">
    <source>
        <dbReference type="SMART" id="SM00974"/>
    </source>
</evidence>
<proteinExistence type="predicted"/>
<dbReference type="Pfam" id="PF10544">
    <property type="entry name" value="T5orf172"/>
    <property type="match status" value="1"/>
</dbReference>
<evidence type="ECO:0000313" key="2">
    <source>
        <dbReference type="EMBL" id="PUE58636.1"/>
    </source>
</evidence>
<organism evidence="2 3">
    <name type="scientific">Limnohabitans curvus</name>
    <dbReference type="NCBI Taxonomy" id="323423"/>
    <lineage>
        <taxon>Bacteria</taxon>
        <taxon>Pseudomonadati</taxon>
        <taxon>Pseudomonadota</taxon>
        <taxon>Betaproteobacteria</taxon>
        <taxon>Burkholderiales</taxon>
        <taxon>Comamonadaceae</taxon>
        <taxon>Limnohabitans</taxon>
    </lineage>
</organism>
<dbReference type="SMART" id="SM00974">
    <property type="entry name" value="T5orf172"/>
    <property type="match status" value="1"/>
</dbReference>
<dbReference type="EMBL" id="NESP01000001">
    <property type="protein sequence ID" value="PUE58636.1"/>
    <property type="molecule type" value="Genomic_DNA"/>
</dbReference>
<feature type="domain" description="Bacteriophage T5 Orf172 DNA-binding" evidence="1">
    <location>
        <begin position="33"/>
        <end position="114"/>
    </location>
</feature>
<name>A0A315EL58_9BURK</name>
<dbReference type="InterPro" id="IPR018306">
    <property type="entry name" value="Phage_T5_Orf172_DNA-bd"/>
</dbReference>
<keyword evidence="3" id="KW-1185">Reference proteome</keyword>
<reference evidence="2 3" key="1">
    <citation type="submission" date="2017-04" db="EMBL/GenBank/DDBJ databases">
        <title>Unexpected and diverse lifestyles within the genus Limnohabitans.</title>
        <authorList>
            <person name="Kasalicky V."/>
            <person name="Mehrshad M."/>
            <person name="Andrei S.-A."/>
            <person name="Salcher M."/>
            <person name="Kratochvilova H."/>
            <person name="Simek K."/>
            <person name="Ghai R."/>
        </authorList>
    </citation>
    <scope>NUCLEOTIDE SEQUENCE [LARGE SCALE GENOMIC DNA]</scope>
    <source>
        <strain evidence="2 3">MWH-C5</strain>
    </source>
</reference>
<protein>
    <recommendedName>
        <fullName evidence="1">Bacteriophage T5 Orf172 DNA-binding domain-containing protein</fullName>
    </recommendedName>
</protein>